<dbReference type="PANTHER" id="PTHR10569">
    <property type="entry name" value="GLYCOGEN DEBRANCHING ENZYME"/>
    <property type="match status" value="1"/>
</dbReference>
<proteinExistence type="predicted"/>
<dbReference type="OrthoDB" id="9761875at2"/>
<evidence type="ECO:0000259" key="1">
    <source>
        <dbReference type="Pfam" id="PF06202"/>
    </source>
</evidence>
<dbReference type="InterPro" id="IPR006451">
    <property type="entry name" value="Glycogen_debranch_arc"/>
</dbReference>
<dbReference type="InterPro" id="IPR024742">
    <property type="entry name" value="Glycogen_debranch_N"/>
</dbReference>
<dbReference type="InterPro" id="IPR010401">
    <property type="entry name" value="AGL/Gdb1"/>
</dbReference>
<dbReference type="GO" id="GO:0004134">
    <property type="term" value="F:4-alpha-glucanotransferase activity"/>
    <property type="evidence" value="ECO:0007669"/>
    <property type="project" value="InterPro"/>
</dbReference>
<dbReference type="PANTHER" id="PTHR10569:SF2">
    <property type="entry name" value="GLYCOGEN DEBRANCHING ENZYME"/>
    <property type="match status" value="1"/>
</dbReference>
<evidence type="ECO:0000259" key="2">
    <source>
        <dbReference type="Pfam" id="PF12439"/>
    </source>
</evidence>
<dbReference type="GO" id="GO:0004135">
    <property type="term" value="F:amylo-alpha-1,6-glucosidase activity"/>
    <property type="evidence" value="ECO:0007669"/>
    <property type="project" value="InterPro"/>
</dbReference>
<sequence length="727" mass="81474">MVLKQDASISHHERIDPWNIQVNSELCHDTEAGLDHEWLVTNGLGGYASGSLVGAVTRSYHGLLVASLHPPVERSVLVAKVDEVAHLPSGERLALGVNEYAGGIIEPAGNSYLDSVVLDGDIPCFFYRLSETLMLEKRIWMEYGQNITYIQYMLHGAFDEERELSGVEIAGEYTWHSLILEVSPFCLSRDYHSVTTGADDWHFLVECQEQRCRIRAYDGAPAYHLIADPNTSFTPTGLWYWHFWHRRDHERGVAEQEDMYQPGIFRLELVPGIRKTLVLAAETETVCASGYGSARHENVVAHALMSHQRRVQQLLAVADRTTNDLPACDPIQARLTLAADQFIVVRPDYSVSSTVSSPLRLAPDRKTIIAGYPWFTDWGRDSMIALPGLLLCTGRYSEARGLLKAFASVVHHGLIPNRFPDQGVEDLAYNTADATLWMFRTLDYYVLKTGDWTLVKELFLTLSEIIQWHIAGTDYGIKMDPGDGLLQAGAPGVQLTWMDAKVGDWVVTPRRGKPVEVNALWYYALAAMETWAVRLSTDAVLYGQLRAQVRQNFAARYWFAEGGYLYDVVDVEGVTGQNDTSLRPNQLFAASLTHELLSEAQVASMLKQVTDHLLTPVGLRSLSPSDPAYQAHFAGDRLQRDAAYHQGTVWQWLVGPYVDVHLQVHNDPQVLLPLLQPFVEQLWATCLGTIGEIAEPETPFTLRGCFAQAWSVAEVLRCWLVVRNSTH</sequence>
<evidence type="ECO:0000313" key="3">
    <source>
        <dbReference type="EMBL" id="GCF08597.1"/>
    </source>
</evidence>
<dbReference type="RefSeq" id="WP_149401583.1">
    <property type="nucleotide sequence ID" value="NZ_BIXY01000027.1"/>
</dbReference>
<evidence type="ECO:0000313" key="4">
    <source>
        <dbReference type="Proteomes" id="UP000322530"/>
    </source>
</evidence>
<dbReference type="FunFam" id="1.50.10.10:FF:000073">
    <property type="entry name" value="Glycogen debranching enzyme, hypothetical (TreX-like)"/>
    <property type="match status" value="1"/>
</dbReference>
<dbReference type="Pfam" id="PF06202">
    <property type="entry name" value="GDE_C"/>
    <property type="match status" value="1"/>
</dbReference>
<organism evidence="3 4">
    <name type="scientific">Dictyobacter arantiisoli</name>
    <dbReference type="NCBI Taxonomy" id="2014874"/>
    <lineage>
        <taxon>Bacteria</taxon>
        <taxon>Bacillati</taxon>
        <taxon>Chloroflexota</taxon>
        <taxon>Ktedonobacteria</taxon>
        <taxon>Ktedonobacterales</taxon>
        <taxon>Dictyobacteraceae</taxon>
        <taxon>Dictyobacter</taxon>
    </lineage>
</organism>
<dbReference type="AlphaFoldDB" id="A0A5A5TB64"/>
<dbReference type="InterPro" id="IPR008928">
    <property type="entry name" value="6-hairpin_glycosidase_sf"/>
</dbReference>
<reference evidence="3 4" key="1">
    <citation type="submission" date="2019-01" db="EMBL/GenBank/DDBJ databases">
        <title>Draft genome sequence of Dictyobacter sp. Uno17.</title>
        <authorList>
            <person name="Wang C.M."/>
            <person name="Zheng Y."/>
            <person name="Sakai Y."/>
            <person name="Abe K."/>
            <person name="Yokota A."/>
            <person name="Yabe S."/>
        </authorList>
    </citation>
    <scope>NUCLEOTIDE SEQUENCE [LARGE SCALE GENOMIC DNA]</scope>
    <source>
        <strain evidence="3 4">Uno17</strain>
    </source>
</reference>
<dbReference type="InterPro" id="IPR032790">
    <property type="entry name" value="GDE_C"/>
</dbReference>
<dbReference type="Gene3D" id="1.50.10.10">
    <property type="match status" value="1"/>
</dbReference>
<feature type="domain" description="Glycogen debranching enzyme C-terminal" evidence="1">
    <location>
        <begin position="338"/>
        <end position="717"/>
    </location>
</feature>
<dbReference type="SUPFAM" id="SSF48208">
    <property type="entry name" value="Six-hairpin glycosidases"/>
    <property type="match status" value="1"/>
</dbReference>
<dbReference type="Proteomes" id="UP000322530">
    <property type="component" value="Unassembled WGS sequence"/>
</dbReference>
<keyword evidence="4" id="KW-1185">Reference proteome</keyword>
<dbReference type="InterPro" id="IPR012341">
    <property type="entry name" value="6hp_glycosidase-like_sf"/>
</dbReference>
<gene>
    <name evidence="3" type="ORF">KDI_21610</name>
</gene>
<dbReference type="EMBL" id="BIXY01000027">
    <property type="protein sequence ID" value="GCF08597.1"/>
    <property type="molecule type" value="Genomic_DNA"/>
</dbReference>
<dbReference type="Pfam" id="PF12439">
    <property type="entry name" value="GDE_N"/>
    <property type="match status" value="1"/>
</dbReference>
<name>A0A5A5TB64_9CHLR</name>
<comment type="caution">
    <text evidence="3">The sequence shown here is derived from an EMBL/GenBank/DDBJ whole genome shotgun (WGS) entry which is preliminary data.</text>
</comment>
<accession>A0A5A5TB64</accession>
<protein>
    <submittedName>
        <fullName evidence="3">Glycogen debranching protein</fullName>
    </submittedName>
</protein>
<dbReference type="NCBIfam" id="TIGR01561">
    <property type="entry name" value="gde_arch"/>
    <property type="match status" value="1"/>
</dbReference>
<dbReference type="GO" id="GO:0005980">
    <property type="term" value="P:glycogen catabolic process"/>
    <property type="evidence" value="ECO:0007669"/>
    <property type="project" value="InterPro"/>
</dbReference>
<feature type="domain" description="Glycogen debranching enzyme bacterial and archaeal type N-terminal" evidence="2">
    <location>
        <begin position="36"/>
        <end position="272"/>
    </location>
</feature>